<reference evidence="2 3" key="2">
    <citation type="submission" date="2020-05" db="EMBL/GenBank/DDBJ databases">
        <authorList>
            <person name="Khan S.A."/>
            <person name="Jeon C.O."/>
            <person name="Chun B.H."/>
        </authorList>
    </citation>
    <scope>NUCLEOTIDE SEQUENCE [LARGE SCALE GENOMIC DNA]</scope>
    <source>
        <strain evidence="2 3">H242</strain>
    </source>
</reference>
<name>A0ABX6P3J4_9BURK</name>
<sequence>MLLQAAGAFVANASVAAGTPERGRGQHHAARGRRLQQHGRHHRRRGHCRQRADGRRRDRTHRGRRQHPLRGHRHHHRGPAGCAHRRRHPAGPADWGAVSIVAGGAIIDNVDDTSVDVYASQLRLEAGTGIASGAEHRKPKWSA</sequence>
<evidence type="ECO:0000313" key="2">
    <source>
        <dbReference type="EMBL" id="QJW84624.1"/>
    </source>
</evidence>
<protein>
    <submittedName>
        <fullName evidence="2">Uncharacterized protein</fullName>
    </submittedName>
</protein>
<organism evidence="2 3">
    <name type="scientific">Ramlibacter terrae</name>
    <dbReference type="NCBI Taxonomy" id="2732511"/>
    <lineage>
        <taxon>Bacteria</taxon>
        <taxon>Pseudomonadati</taxon>
        <taxon>Pseudomonadota</taxon>
        <taxon>Betaproteobacteria</taxon>
        <taxon>Burkholderiales</taxon>
        <taxon>Comamonadaceae</taxon>
        <taxon>Ramlibacter</taxon>
    </lineage>
</organism>
<gene>
    <name evidence="2" type="ORF">HK414_15885</name>
</gene>
<feature type="region of interest" description="Disordered" evidence="1">
    <location>
        <begin position="17"/>
        <end position="89"/>
    </location>
</feature>
<evidence type="ECO:0000313" key="3">
    <source>
        <dbReference type="Proteomes" id="UP000500826"/>
    </source>
</evidence>
<feature type="compositionally biased region" description="Basic residues" evidence="1">
    <location>
        <begin position="25"/>
        <end position="49"/>
    </location>
</feature>
<feature type="compositionally biased region" description="Basic residues" evidence="1">
    <location>
        <begin position="57"/>
        <end position="89"/>
    </location>
</feature>
<keyword evidence="3" id="KW-1185">Reference proteome</keyword>
<evidence type="ECO:0000256" key="1">
    <source>
        <dbReference type="SAM" id="MobiDB-lite"/>
    </source>
</evidence>
<accession>A0ABX6P3J4</accession>
<dbReference type="EMBL" id="CP053418">
    <property type="protein sequence ID" value="QJW84624.1"/>
    <property type="molecule type" value="Genomic_DNA"/>
</dbReference>
<reference evidence="2 3" key="1">
    <citation type="submission" date="2020-05" db="EMBL/GenBank/DDBJ databases">
        <title>Ramlibacter rhizophilus sp. nov., isolated from rhizosphere soil of national flower Mugunghwa from South Korea.</title>
        <authorList>
            <person name="Zheng-Fei Y."/>
            <person name="Huan T."/>
        </authorList>
    </citation>
    <scope>NUCLEOTIDE SEQUENCE [LARGE SCALE GENOMIC DNA]</scope>
    <source>
        <strain evidence="2 3">H242</strain>
    </source>
</reference>
<proteinExistence type="predicted"/>
<dbReference type="Proteomes" id="UP000500826">
    <property type="component" value="Chromosome"/>
</dbReference>